<dbReference type="GO" id="GO:0005793">
    <property type="term" value="C:endoplasmic reticulum-Golgi intermediate compartment"/>
    <property type="evidence" value="ECO:0007669"/>
    <property type="project" value="TreeGrafter"/>
</dbReference>
<evidence type="ECO:0000313" key="7">
    <source>
        <dbReference type="EnsemblMetazoa" id="GPAI037956-PA"/>
    </source>
</evidence>
<dbReference type="PANTHER" id="PTHR12223:SF45">
    <property type="entry name" value="RE50040P"/>
    <property type="match status" value="1"/>
</dbReference>
<protein>
    <recommendedName>
        <fullName evidence="6">L-type lectin-like domain-containing protein</fullName>
    </recommendedName>
</protein>
<evidence type="ECO:0000256" key="1">
    <source>
        <dbReference type="ARBA" id="ARBA00004479"/>
    </source>
</evidence>
<evidence type="ECO:0000313" key="8">
    <source>
        <dbReference type="Proteomes" id="UP000092445"/>
    </source>
</evidence>
<dbReference type="InterPro" id="IPR005052">
    <property type="entry name" value="Lectin_leg"/>
</dbReference>
<dbReference type="GO" id="GO:0030134">
    <property type="term" value="C:COPII-coated ER to Golgi transport vesicle"/>
    <property type="evidence" value="ECO:0007669"/>
    <property type="project" value="TreeGrafter"/>
</dbReference>
<keyword evidence="4" id="KW-1133">Transmembrane helix</keyword>
<dbReference type="GO" id="GO:0006888">
    <property type="term" value="P:endoplasmic reticulum to Golgi vesicle-mediated transport"/>
    <property type="evidence" value="ECO:0007669"/>
    <property type="project" value="TreeGrafter"/>
</dbReference>
<dbReference type="GO" id="GO:0000139">
    <property type="term" value="C:Golgi membrane"/>
    <property type="evidence" value="ECO:0007669"/>
    <property type="project" value="TreeGrafter"/>
</dbReference>
<accession>A0A1B0A8V2</accession>
<dbReference type="AlphaFoldDB" id="A0A1B0A8V2"/>
<dbReference type="EnsemblMetazoa" id="GPAI037956-RA">
    <property type="protein sequence ID" value="GPAI037956-PA"/>
    <property type="gene ID" value="GPAI037956"/>
</dbReference>
<proteinExistence type="predicted"/>
<dbReference type="PANTHER" id="PTHR12223">
    <property type="entry name" value="VESICULAR MANNOSE-BINDING LECTIN"/>
    <property type="match status" value="1"/>
</dbReference>
<dbReference type="GO" id="GO:0005789">
    <property type="term" value="C:endoplasmic reticulum membrane"/>
    <property type="evidence" value="ECO:0007669"/>
    <property type="project" value="TreeGrafter"/>
</dbReference>
<dbReference type="Gene3D" id="2.60.120.200">
    <property type="match status" value="1"/>
</dbReference>
<reference evidence="7" key="2">
    <citation type="submission" date="2020-05" db="UniProtKB">
        <authorList>
            <consortium name="EnsemblMetazoa"/>
        </authorList>
    </citation>
    <scope>IDENTIFICATION</scope>
    <source>
        <strain evidence="7">IAEA</strain>
    </source>
</reference>
<keyword evidence="5" id="KW-0472">Membrane</keyword>
<dbReference type="PROSITE" id="PS51328">
    <property type="entry name" value="L_LECTIN_LIKE"/>
    <property type="match status" value="1"/>
</dbReference>
<dbReference type="Pfam" id="PF03388">
    <property type="entry name" value="Lectin_leg-like"/>
    <property type="match status" value="1"/>
</dbReference>
<keyword evidence="8" id="KW-1185">Reference proteome</keyword>
<comment type="subcellular location">
    <subcellularLocation>
        <location evidence="1">Membrane</location>
        <topology evidence="1">Single-pass type I membrane protein</topology>
    </subcellularLocation>
</comment>
<organism evidence="7 8">
    <name type="scientific">Glossina pallidipes</name>
    <name type="common">Tsetse fly</name>
    <dbReference type="NCBI Taxonomy" id="7398"/>
    <lineage>
        <taxon>Eukaryota</taxon>
        <taxon>Metazoa</taxon>
        <taxon>Ecdysozoa</taxon>
        <taxon>Arthropoda</taxon>
        <taxon>Hexapoda</taxon>
        <taxon>Insecta</taxon>
        <taxon>Pterygota</taxon>
        <taxon>Neoptera</taxon>
        <taxon>Endopterygota</taxon>
        <taxon>Diptera</taxon>
        <taxon>Brachycera</taxon>
        <taxon>Muscomorpha</taxon>
        <taxon>Hippoboscoidea</taxon>
        <taxon>Glossinidae</taxon>
        <taxon>Glossina</taxon>
    </lineage>
</organism>
<dbReference type="STRING" id="7398.A0A1B0A8V2"/>
<evidence type="ECO:0000256" key="5">
    <source>
        <dbReference type="ARBA" id="ARBA00023136"/>
    </source>
</evidence>
<keyword evidence="2" id="KW-0812">Transmembrane</keyword>
<keyword evidence="3" id="KW-0732">Signal</keyword>
<reference evidence="8" key="1">
    <citation type="submission" date="2014-03" db="EMBL/GenBank/DDBJ databases">
        <authorList>
            <person name="Aksoy S."/>
            <person name="Warren W."/>
            <person name="Wilson R.K."/>
        </authorList>
    </citation>
    <scope>NUCLEOTIDE SEQUENCE [LARGE SCALE GENOMIC DNA]</scope>
    <source>
        <strain evidence="8">IAEA</strain>
    </source>
</reference>
<evidence type="ECO:0000259" key="6">
    <source>
        <dbReference type="PROSITE" id="PS51328"/>
    </source>
</evidence>
<evidence type="ECO:0000256" key="2">
    <source>
        <dbReference type="ARBA" id="ARBA00022692"/>
    </source>
</evidence>
<evidence type="ECO:0000256" key="4">
    <source>
        <dbReference type="ARBA" id="ARBA00022989"/>
    </source>
</evidence>
<dbReference type="InterPro" id="IPR051136">
    <property type="entry name" value="Intracellular_Lectin-GPT"/>
</dbReference>
<dbReference type="InterPro" id="IPR013320">
    <property type="entry name" value="ConA-like_dom_sf"/>
</dbReference>
<name>A0A1B0A8V2_GLOPL</name>
<dbReference type="VEuPathDB" id="VectorBase:GPAI037956"/>
<dbReference type="SUPFAM" id="SSF49899">
    <property type="entry name" value="Concanavalin A-like lectins/glucanases"/>
    <property type="match status" value="1"/>
</dbReference>
<dbReference type="GO" id="GO:0005537">
    <property type="term" value="F:D-mannose binding"/>
    <property type="evidence" value="ECO:0007669"/>
    <property type="project" value="TreeGrafter"/>
</dbReference>
<dbReference type="Proteomes" id="UP000092445">
    <property type="component" value="Unassembled WGS sequence"/>
</dbReference>
<evidence type="ECO:0000256" key="3">
    <source>
        <dbReference type="ARBA" id="ARBA00022729"/>
    </source>
</evidence>
<sequence>MLPKNMCIRLKVGVGEELHDFIQHRLLGLPIGPAYLAAMEYGAQFRHSGEELQISFSLLMRPLFLAIVNMANAAGLKSCITSILIVCTPHSTLASLLFQCCQTVAWRSASSLRPLCCLGRRCWSPCLHRPGLPLSVFLFVELPNEPTLSVPQTLGNLPNPPRHHPPRQVGPLSPYQELPKTSVYCCHTSFPDLSKPCMTVNWEIHVTFKVHGKGTELFGDGFAIWYTKDRMQPGTVFGSKDNFSGLVVILDTYSNHNGPHNHQHPYLSAMVNNSSWSYDHDGDGTHTQLAGCEVRFRNYNFDTHISIRYENNILSVSTDMENGGEWKNCFVVNNVELPTGYFFGISATTGDLSGNHDIFSFKFYDLDSNVTPEMIMARANIIPNAKTFEPPREHKEAARHM</sequence>
<feature type="domain" description="L-type lectin-like" evidence="6">
    <location>
        <begin position="140"/>
        <end position="366"/>
    </location>
</feature>